<evidence type="ECO:0000313" key="3">
    <source>
        <dbReference type="Proteomes" id="UP000034909"/>
    </source>
</evidence>
<keyword evidence="1" id="KW-0175">Coiled coil</keyword>
<protein>
    <submittedName>
        <fullName evidence="2">Uncharacterized protein</fullName>
    </submittedName>
</protein>
<feature type="coiled-coil region" evidence="1">
    <location>
        <begin position="5"/>
        <end position="32"/>
    </location>
</feature>
<dbReference type="Proteomes" id="UP000034909">
    <property type="component" value="Unassembled WGS sequence"/>
</dbReference>
<dbReference type="Pfam" id="PF04977">
    <property type="entry name" value="DivIC"/>
    <property type="match status" value="1"/>
</dbReference>
<name>A0A837IGJ1_9BACT</name>
<proteinExistence type="predicted"/>
<dbReference type="InterPro" id="IPR007060">
    <property type="entry name" value="FtsL/DivIC"/>
</dbReference>
<organism evidence="2 3">
    <name type="scientific">Candidatus Azambacteria bacterium GW2011_GWC2_45_7b</name>
    <dbReference type="NCBI Taxonomy" id="1618621"/>
    <lineage>
        <taxon>Bacteria</taxon>
        <taxon>Candidatus Azamiibacteriota</taxon>
    </lineage>
</organism>
<reference evidence="2 3" key="1">
    <citation type="journal article" date="2015" name="Nature">
        <title>rRNA introns, odd ribosomes, and small enigmatic genomes across a large radiation of phyla.</title>
        <authorList>
            <person name="Brown C.T."/>
            <person name="Hug L.A."/>
            <person name="Thomas B.C."/>
            <person name="Sharon I."/>
            <person name="Castelle C.J."/>
            <person name="Singh A."/>
            <person name="Wilkins M.J."/>
            <person name="Williams K.H."/>
            <person name="Banfield J.F."/>
        </authorList>
    </citation>
    <scope>NUCLEOTIDE SEQUENCE [LARGE SCALE GENOMIC DNA]</scope>
</reference>
<evidence type="ECO:0000313" key="2">
    <source>
        <dbReference type="EMBL" id="KKU12228.1"/>
    </source>
</evidence>
<accession>A0A837IGJ1</accession>
<gene>
    <name evidence="2" type="ORF">UX18_C0027G0002</name>
</gene>
<evidence type="ECO:0000256" key="1">
    <source>
        <dbReference type="SAM" id="Coils"/>
    </source>
</evidence>
<dbReference type="AlphaFoldDB" id="A0A837IGJ1"/>
<sequence>MRKEIGGLQKKIDQADAANANFEERLAVLRTEDGLDREARGKLNLKKPGEEVVVFVGDKPPENVAQKTGLASVLAWIEEIFNFQFSIFK</sequence>
<dbReference type="EMBL" id="LCLF01000027">
    <property type="protein sequence ID" value="KKU12228.1"/>
    <property type="molecule type" value="Genomic_DNA"/>
</dbReference>
<comment type="caution">
    <text evidence="2">The sequence shown here is derived from an EMBL/GenBank/DDBJ whole genome shotgun (WGS) entry which is preliminary data.</text>
</comment>